<dbReference type="InterPro" id="IPR028053">
    <property type="entry name" value="Membr_insert_YidC_N"/>
</dbReference>
<feature type="transmembrane region" description="Helical" evidence="14">
    <location>
        <begin position="391"/>
        <end position="412"/>
    </location>
</feature>
<evidence type="ECO:0000256" key="12">
    <source>
        <dbReference type="ARBA" id="ARBA00033342"/>
    </source>
</evidence>
<name>A0A3B0UPZ6_9ZZZZ</name>
<dbReference type="InterPro" id="IPR001708">
    <property type="entry name" value="YidC/ALB3/OXA1/COX18"/>
</dbReference>
<evidence type="ECO:0000256" key="1">
    <source>
        <dbReference type="ARBA" id="ARBA00004429"/>
    </source>
</evidence>
<evidence type="ECO:0000259" key="15">
    <source>
        <dbReference type="Pfam" id="PF02096"/>
    </source>
</evidence>
<keyword evidence="6 14" id="KW-0812">Transmembrane</keyword>
<keyword evidence="8 14" id="KW-1133">Transmembrane helix</keyword>
<dbReference type="InterPro" id="IPR047196">
    <property type="entry name" value="YidC_ALB_C"/>
</dbReference>
<dbReference type="GO" id="GO:0051205">
    <property type="term" value="P:protein insertion into membrane"/>
    <property type="evidence" value="ECO:0007669"/>
    <property type="project" value="TreeGrafter"/>
</dbReference>
<dbReference type="EMBL" id="UOET01000238">
    <property type="protein sequence ID" value="VAW28432.1"/>
    <property type="molecule type" value="Genomic_DNA"/>
</dbReference>
<dbReference type="Gene3D" id="2.70.98.90">
    <property type="match status" value="1"/>
</dbReference>
<protein>
    <recommendedName>
        <fullName evidence="3">Membrane protein insertase YidC</fullName>
    </recommendedName>
    <alternativeName>
        <fullName evidence="12">Foldase YidC</fullName>
    </alternativeName>
    <alternativeName>
        <fullName evidence="11">Membrane integrase YidC</fullName>
    </alternativeName>
</protein>
<evidence type="ECO:0000256" key="5">
    <source>
        <dbReference type="ARBA" id="ARBA00022475"/>
    </source>
</evidence>
<dbReference type="GO" id="GO:0015031">
    <property type="term" value="P:protein transport"/>
    <property type="evidence" value="ECO:0007669"/>
    <property type="project" value="UniProtKB-KW"/>
</dbReference>
<comment type="subcellular location">
    <subcellularLocation>
        <location evidence="1">Cell inner membrane</location>
        <topology evidence="1">Multi-pass membrane protein</topology>
    </subcellularLocation>
</comment>
<feature type="transmembrane region" description="Helical" evidence="14">
    <location>
        <begin position="536"/>
        <end position="557"/>
    </location>
</feature>
<dbReference type="PANTHER" id="PTHR12428:SF65">
    <property type="entry name" value="CYTOCHROME C OXIDASE ASSEMBLY PROTEIN COX18, MITOCHONDRIAL"/>
    <property type="match status" value="1"/>
</dbReference>
<gene>
    <name evidence="17" type="ORF">MNBD_BACTEROID07-456</name>
</gene>
<keyword evidence="5" id="KW-1003">Cell membrane</keyword>
<dbReference type="InterPro" id="IPR028055">
    <property type="entry name" value="YidC/Oxa/ALB_C"/>
</dbReference>
<evidence type="ECO:0000256" key="6">
    <source>
        <dbReference type="ARBA" id="ARBA00022692"/>
    </source>
</evidence>
<dbReference type="NCBIfam" id="TIGR03593">
    <property type="entry name" value="yidC_nterm"/>
    <property type="match status" value="1"/>
</dbReference>
<evidence type="ECO:0000256" key="4">
    <source>
        <dbReference type="ARBA" id="ARBA00022448"/>
    </source>
</evidence>
<evidence type="ECO:0000256" key="8">
    <source>
        <dbReference type="ARBA" id="ARBA00022989"/>
    </source>
</evidence>
<feature type="region of interest" description="Disordered" evidence="13">
    <location>
        <begin position="632"/>
        <end position="657"/>
    </location>
</feature>
<feature type="transmembrane region" description="Helical" evidence="14">
    <location>
        <begin position="418"/>
        <end position="438"/>
    </location>
</feature>
<dbReference type="InterPro" id="IPR019998">
    <property type="entry name" value="Membr_insert_YidC"/>
</dbReference>
<keyword evidence="10" id="KW-0143">Chaperone</keyword>
<dbReference type="PRINTS" id="PR00701">
    <property type="entry name" value="60KDINNERMP"/>
</dbReference>
<reference evidence="17" key="1">
    <citation type="submission" date="2018-06" db="EMBL/GenBank/DDBJ databases">
        <authorList>
            <person name="Zhirakovskaya E."/>
        </authorList>
    </citation>
    <scope>NUCLEOTIDE SEQUENCE</scope>
</reference>
<evidence type="ECO:0000256" key="11">
    <source>
        <dbReference type="ARBA" id="ARBA00033245"/>
    </source>
</evidence>
<evidence type="ECO:0000259" key="16">
    <source>
        <dbReference type="Pfam" id="PF14849"/>
    </source>
</evidence>
<feature type="compositionally biased region" description="Basic and acidic residues" evidence="13">
    <location>
        <begin position="80"/>
        <end position="96"/>
    </location>
</feature>
<comment type="similarity">
    <text evidence="2">Belongs to the OXA1/ALB3/YidC family. Type 1 subfamily.</text>
</comment>
<proteinExistence type="inferred from homology"/>
<evidence type="ECO:0000256" key="2">
    <source>
        <dbReference type="ARBA" id="ARBA00010527"/>
    </source>
</evidence>
<evidence type="ECO:0000256" key="13">
    <source>
        <dbReference type="SAM" id="MobiDB-lite"/>
    </source>
</evidence>
<dbReference type="AlphaFoldDB" id="A0A3B0UPZ6"/>
<dbReference type="Pfam" id="PF02096">
    <property type="entry name" value="60KD_IMP"/>
    <property type="match status" value="1"/>
</dbReference>
<feature type="domain" description="Membrane insertase YidC N-terminal" evidence="16">
    <location>
        <begin position="119"/>
        <end position="395"/>
    </location>
</feature>
<organism evidence="17">
    <name type="scientific">hydrothermal vent metagenome</name>
    <dbReference type="NCBI Taxonomy" id="652676"/>
    <lineage>
        <taxon>unclassified sequences</taxon>
        <taxon>metagenomes</taxon>
        <taxon>ecological metagenomes</taxon>
    </lineage>
</organism>
<dbReference type="Pfam" id="PF14849">
    <property type="entry name" value="YidC_periplas"/>
    <property type="match status" value="1"/>
</dbReference>
<keyword evidence="7" id="KW-0653">Protein transport</keyword>
<dbReference type="InterPro" id="IPR038221">
    <property type="entry name" value="YidC_periplasmic_sf"/>
</dbReference>
<evidence type="ECO:0000256" key="3">
    <source>
        <dbReference type="ARBA" id="ARBA00015325"/>
    </source>
</evidence>
<sequence>MPLLIIQEHMNKNSILGFILIGAILIGSSIWMAPSKEKLAAQKRKQDSLAMVMQRYNDSVNQAKATALKSRNAQKAQENQQKEAARKQQPKTTKEEASGLAQKYGAFSSATHGKKKYYTIETDLAKFSISKKGGFINSVELKKYKTWDQRPLYLFDSTTSRFGISFFSNNKVINTKKLYFSVIGQRSGKDRYVVSGNDSLRFVMRVYANKHNGTIDSSRYIDYVYTFKGNNYMLNFNIEMHGMQRIIPANMNYVELKWYVDLLQEEKTVDTRNGATIYYKFYKDNVDNLSERKDEDKTIKTNLKWVSFKQRFFSSTLIAKQFFNDGVLKVHKIKKNPPTKHYLKSVSVDLTVPFNVQRDKIIPMSLYFGPNDFTTLKSYGMQLEHQIPIGWGFFILAWVNEWIIIPVFNWLGSYGWNYGIVILVLTILLKMALFPIAYKTYMSSAKMRVLKPEVDEINAKFPKKEDSMKKQQAVMALYRKAGANPASGCIPMLLQMPILFAMFEFFPSAIQLRQQSFLWAHDLSSYDSILHLPWNIPFYGDHVSLFTLLMTVSTIMYTYLNNQMMGSQTQSMPGMKNMMYIMPILFLGIFNNYASGLSYYYFLANIITFLQMYLFKYAINEEKLLKRIEMNKKKPKKKSGFQKRLEEAAKQRSNQRR</sequence>
<feature type="transmembrane region" description="Helical" evidence="14">
    <location>
        <begin position="15"/>
        <end position="34"/>
    </location>
</feature>
<evidence type="ECO:0000256" key="9">
    <source>
        <dbReference type="ARBA" id="ARBA00023136"/>
    </source>
</evidence>
<evidence type="ECO:0000256" key="14">
    <source>
        <dbReference type="SAM" id="Phobius"/>
    </source>
</evidence>
<dbReference type="PANTHER" id="PTHR12428">
    <property type="entry name" value="OXA1"/>
    <property type="match status" value="1"/>
</dbReference>
<dbReference type="GO" id="GO:0032977">
    <property type="term" value="F:membrane insertase activity"/>
    <property type="evidence" value="ECO:0007669"/>
    <property type="project" value="InterPro"/>
</dbReference>
<dbReference type="CDD" id="cd20070">
    <property type="entry name" value="5TM_YidC_Alb3"/>
    <property type="match status" value="1"/>
</dbReference>
<evidence type="ECO:0000256" key="10">
    <source>
        <dbReference type="ARBA" id="ARBA00023186"/>
    </source>
</evidence>
<keyword evidence="4" id="KW-0813">Transport</keyword>
<dbReference type="GO" id="GO:0005886">
    <property type="term" value="C:plasma membrane"/>
    <property type="evidence" value="ECO:0007669"/>
    <property type="project" value="UniProtKB-SubCell"/>
</dbReference>
<dbReference type="NCBIfam" id="NF002356">
    <property type="entry name" value="PRK01318.2-3"/>
    <property type="match status" value="1"/>
</dbReference>
<dbReference type="NCBIfam" id="TIGR03592">
    <property type="entry name" value="yidC_oxa1_cterm"/>
    <property type="match status" value="1"/>
</dbReference>
<evidence type="ECO:0000313" key="17">
    <source>
        <dbReference type="EMBL" id="VAW28432.1"/>
    </source>
</evidence>
<feature type="transmembrane region" description="Helical" evidence="14">
    <location>
        <begin position="489"/>
        <end position="510"/>
    </location>
</feature>
<dbReference type="HAMAP" id="MF_01810">
    <property type="entry name" value="YidC_type1"/>
    <property type="match status" value="1"/>
</dbReference>
<feature type="transmembrane region" description="Helical" evidence="14">
    <location>
        <begin position="578"/>
        <end position="594"/>
    </location>
</feature>
<keyword evidence="9 14" id="KW-0472">Membrane</keyword>
<feature type="region of interest" description="Disordered" evidence="13">
    <location>
        <begin position="67"/>
        <end position="96"/>
    </location>
</feature>
<accession>A0A3B0UPZ6</accession>
<dbReference type="CDD" id="cd19961">
    <property type="entry name" value="EcYidC-like_peri"/>
    <property type="match status" value="1"/>
</dbReference>
<evidence type="ECO:0000256" key="7">
    <source>
        <dbReference type="ARBA" id="ARBA00022927"/>
    </source>
</evidence>
<feature type="domain" description="Membrane insertase YidC/Oxa/ALB C-terminal" evidence="15">
    <location>
        <begin position="418"/>
        <end position="615"/>
    </location>
</feature>